<dbReference type="AlphaFoldDB" id="A0A409VCR4"/>
<dbReference type="EMBL" id="NHTK01006135">
    <property type="protein sequence ID" value="PPQ62945.1"/>
    <property type="molecule type" value="Genomic_DNA"/>
</dbReference>
<evidence type="ECO:0000256" key="1">
    <source>
        <dbReference type="SAM" id="MobiDB-lite"/>
    </source>
</evidence>
<evidence type="ECO:0000259" key="2">
    <source>
        <dbReference type="PROSITE" id="PS50174"/>
    </source>
</evidence>
<dbReference type="STRING" id="181874.A0A409VCR4"/>
<dbReference type="InterPro" id="IPR050656">
    <property type="entry name" value="PINX1"/>
</dbReference>
<dbReference type="InterPro" id="IPR000467">
    <property type="entry name" value="G_patch_dom"/>
</dbReference>
<dbReference type="GO" id="GO:0003676">
    <property type="term" value="F:nucleic acid binding"/>
    <property type="evidence" value="ECO:0007669"/>
    <property type="project" value="InterPro"/>
</dbReference>
<name>A0A409VCR4_9AGAR</name>
<evidence type="ECO:0000313" key="3">
    <source>
        <dbReference type="EMBL" id="PPQ62945.1"/>
    </source>
</evidence>
<feature type="compositionally biased region" description="Low complexity" evidence="1">
    <location>
        <begin position="180"/>
        <end position="207"/>
    </location>
</feature>
<feature type="compositionally biased region" description="Basic residues" evidence="1">
    <location>
        <begin position="352"/>
        <end position="361"/>
    </location>
</feature>
<comment type="caution">
    <text evidence="3">The sequence shown here is derived from an EMBL/GenBank/DDBJ whole genome shotgun (WGS) entry which is preliminary data.</text>
</comment>
<dbReference type="PANTHER" id="PTHR23149">
    <property type="entry name" value="G PATCH DOMAIN CONTAINING PROTEIN"/>
    <property type="match status" value="1"/>
</dbReference>
<feature type="region of interest" description="Disordered" evidence="1">
    <location>
        <begin position="243"/>
        <end position="270"/>
    </location>
</feature>
<feature type="compositionally biased region" description="Basic and acidic residues" evidence="1">
    <location>
        <begin position="362"/>
        <end position="387"/>
    </location>
</feature>
<reference evidence="3 4" key="1">
    <citation type="journal article" date="2018" name="Evol. Lett.">
        <title>Horizontal gene cluster transfer increased hallucinogenic mushroom diversity.</title>
        <authorList>
            <person name="Reynolds H.T."/>
            <person name="Vijayakumar V."/>
            <person name="Gluck-Thaler E."/>
            <person name="Korotkin H.B."/>
            <person name="Matheny P.B."/>
            <person name="Slot J.C."/>
        </authorList>
    </citation>
    <scope>NUCLEOTIDE SEQUENCE [LARGE SCALE GENOMIC DNA]</scope>
    <source>
        <strain evidence="3 4">2629</strain>
    </source>
</reference>
<accession>A0A409VCR4</accession>
<proteinExistence type="predicted"/>
<feature type="region of interest" description="Disordered" evidence="1">
    <location>
        <begin position="328"/>
        <end position="435"/>
    </location>
</feature>
<sequence>MGLSGRKTKQRIGDDPRNLNWADDAARFGSSYLAKFGWDASKGLGAGGEGRTSHIKVSQKLDMLGIGADHRRDPNGIAWKQNKDFENLLKRLNEAQVDQGDVKMKDESDDGEDNVEVGKKRKKRDAEDGKKKKKKKESVKETTLEEVTTTTTTTEVVQKTVTKTSVVPRHRAHRARHIAAKNISSKASSHISEILGIAPAASSSSSPDDTPKGTLTPISDELEIDKITTSTKSVADYFKEKLKAKSTPAVSSSSDSSDSPADEDYEAPRMGLGASKLRFEISSSSTTEHAETRSLSAFASLKSASLLASFSAASSTTQMSFYKEAVETDMDVDEESSPKIVEVVEAEEKTSGKKKKDKKGRKGETDKKGKSKMVEKSEDSAHEKDGHTLPLATSKKEKKKKHKESEVSSQEKKHEKKKKGAKQRKNGNRARNQIR</sequence>
<feature type="compositionally biased region" description="Basic residues" evidence="1">
    <location>
        <begin position="414"/>
        <end position="435"/>
    </location>
</feature>
<dbReference type="InParanoid" id="A0A409VCR4"/>
<evidence type="ECO:0000313" key="4">
    <source>
        <dbReference type="Proteomes" id="UP000284842"/>
    </source>
</evidence>
<feature type="domain" description="G-patch" evidence="2">
    <location>
        <begin position="25"/>
        <end position="71"/>
    </location>
</feature>
<dbReference type="OrthoDB" id="29523at2759"/>
<dbReference type="Proteomes" id="UP000284842">
    <property type="component" value="Unassembled WGS sequence"/>
</dbReference>
<keyword evidence="4" id="KW-1185">Reference proteome</keyword>
<organism evidence="3 4">
    <name type="scientific">Panaeolus cyanescens</name>
    <dbReference type="NCBI Taxonomy" id="181874"/>
    <lineage>
        <taxon>Eukaryota</taxon>
        <taxon>Fungi</taxon>
        <taxon>Dikarya</taxon>
        <taxon>Basidiomycota</taxon>
        <taxon>Agaricomycotina</taxon>
        <taxon>Agaricomycetes</taxon>
        <taxon>Agaricomycetidae</taxon>
        <taxon>Agaricales</taxon>
        <taxon>Agaricineae</taxon>
        <taxon>Galeropsidaceae</taxon>
        <taxon>Panaeolus</taxon>
    </lineage>
</organism>
<feature type="compositionally biased region" description="Low complexity" evidence="1">
    <location>
        <begin position="145"/>
        <end position="167"/>
    </location>
</feature>
<dbReference type="Pfam" id="PF01585">
    <property type="entry name" value="G-patch"/>
    <property type="match status" value="1"/>
</dbReference>
<feature type="compositionally biased region" description="Basic residues" evidence="1">
    <location>
        <begin position="168"/>
        <end position="179"/>
    </location>
</feature>
<feature type="compositionally biased region" description="Basic and acidic residues" evidence="1">
    <location>
        <begin position="403"/>
        <end position="413"/>
    </location>
</feature>
<protein>
    <recommendedName>
        <fullName evidence="2">G-patch domain-containing protein</fullName>
    </recommendedName>
</protein>
<gene>
    <name evidence="3" type="ORF">CVT24_006185</name>
</gene>
<dbReference type="SMART" id="SM00443">
    <property type="entry name" value="G_patch"/>
    <property type="match status" value="1"/>
</dbReference>
<feature type="region of interest" description="Disordered" evidence="1">
    <location>
        <begin position="95"/>
        <end position="222"/>
    </location>
</feature>
<dbReference type="PROSITE" id="PS50174">
    <property type="entry name" value="G_PATCH"/>
    <property type="match status" value="1"/>
</dbReference>